<organism evidence="2 3">
    <name type="scientific">Streptomyces alanosinicus</name>
    <dbReference type="NCBI Taxonomy" id="68171"/>
    <lineage>
        <taxon>Bacteria</taxon>
        <taxon>Bacillati</taxon>
        <taxon>Actinomycetota</taxon>
        <taxon>Actinomycetes</taxon>
        <taxon>Kitasatosporales</taxon>
        <taxon>Streptomycetaceae</taxon>
        <taxon>Streptomyces</taxon>
    </lineage>
</organism>
<evidence type="ECO:0000256" key="1">
    <source>
        <dbReference type="SAM" id="MobiDB-lite"/>
    </source>
</evidence>
<dbReference type="AlphaFoldDB" id="A0A918YET3"/>
<feature type="compositionally biased region" description="Basic and acidic residues" evidence="1">
    <location>
        <begin position="53"/>
        <end position="63"/>
    </location>
</feature>
<dbReference type="Proteomes" id="UP000655443">
    <property type="component" value="Unassembled WGS sequence"/>
</dbReference>
<name>A0A918YET3_9ACTN</name>
<proteinExistence type="predicted"/>
<reference evidence="2" key="2">
    <citation type="submission" date="2020-09" db="EMBL/GenBank/DDBJ databases">
        <authorList>
            <person name="Sun Q."/>
            <person name="Ohkuma M."/>
        </authorList>
    </citation>
    <scope>NUCLEOTIDE SEQUENCE</scope>
    <source>
        <strain evidence="2">JCM 4714</strain>
    </source>
</reference>
<accession>A0A918YET3</accession>
<protein>
    <submittedName>
        <fullName evidence="2">Uncharacterized protein</fullName>
    </submittedName>
</protein>
<evidence type="ECO:0000313" key="2">
    <source>
        <dbReference type="EMBL" id="GHE00761.1"/>
    </source>
</evidence>
<evidence type="ECO:0000313" key="3">
    <source>
        <dbReference type="Proteomes" id="UP000655443"/>
    </source>
</evidence>
<sequence length="63" mass="7001">MSADFPDHGEPPIRSALVWPKCKCGHPKCPDAPSAYKGADDRSASPTMARLRPLVERENRRAR</sequence>
<gene>
    <name evidence="2" type="ORF">GCM10010339_17410</name>
</gene>
<comment type="caution">
    <text evidence="2">The sequence shown here is derived from an EMBL/GenBank/DDBJ whole genome shotgun (WGS) entry which is preliminary data.</text>
</comment>
<feature type="region of interest" description="Disordered" evidence="1">
    <location>
        <begin position="35"/>
        <end position="63"/>
    </location>
</feature>
<dbReference type="EMBL" id="BMVG01000002">
    <property type="protein sequence ID" value="GHE00761.1"/>
    <property type="molecule type" value="Genomic_DNA"/>
</dbReference>
<reference evidence="2" key="1">
    <citation type="journal article" date="2014" name="Int. J. Syst. Evol. Microbiol.">
        <title>Complete genome sequence of Corynebacterium casei LMG S-19264T (=DSM 44701T), isolated from a smear-ripened cheese.</title>
        <authorList>
            <consortium name="US DOE Joint Genome Institute (JGI-PGF)"/>
            <person name="Walter F."/>
            <person name="Albersmeier A."/>
            <person name="Kalinowski J."/>
            <person name="Ruckert C."/>
        </authorList>
    </citation>
    <scope>NUCLEOTIDE SEQUENCE</scope>
    <source>
        <strain evidence="2">JCM 4714</strain>
    </source>
</reference>
<keyword evidence="3" id="KW-1185">Reference proteome</keyword>